<feature type="compositionally biased region" description="Basic and acidic residues" evidence="1">
    <location>
        <begin position="82"/>
        <end position="97"/>
    </location>
</feature>
<reference evidence="2" key="2">
    <citation type="submission" date="2021-08" db="EMBL/GenBank/DDBJ databases">
        <authorList>
            <person name="Eriksson T."/>
        </authorList>
    </citation>
    <scope>NUCLEOTIDE SEQUENCE</scope>
    <source>
        <strain evidence="2">Stoneville</strain>
        <tissue evidence="2">Whole head</tissue>
    </source>
</reference>
<feature type="region of interest" description="Disordered" evidence="1">
    <location>
        <begin position="341"/>
        <end position="383"/>
    </location>
</feature>
<feature type="region of interest" description="Disordered" evidence="1">
    <location>
        <begin position="501"/>
        <end position="525"/>
    </location>
</feature>
<dbReference type="AlphaFoldDB" id="A0A8J6HLQ0"/>
<evidence type="ECO:0000313" key="2">
    <source>
        <dbReference type="EMBL" id="KAH0816974.1"/>
    </source>
</evidence>
<comment type="caution">
    <text evidence="2">The sequence shown here is derived from an EMBL/GenBank/DDBJ whole genome shotgun (WGS) entry which is preliminary data.</text>
</comment>
<dbReference type="Gene3D" id="2.30.30.850">
    <property type="match status" value="1"/>
</dbReference>
<dbReference type="EMBL" id="JABDTM020020555">
    <property type="protein sequence ID" value="KAH0816974.1"/>
    <property type="molecule type" value="Genomic_DNA"/>
</dbReference>
<feature type="region of interest" description="Disordered" evidence="1">
    <location>
        <begin position="71"/>
        <end position="98"/>
    </location>
</feature>
<gene>
    <name evidence="2" type="ORF">GEV33_005818</name>
</gene>
<reference evidence="2" key="1">
    <citation type="journal article" date="2020" name="J Insects Food Feed">
        <title>The yellow mealworm (Tenebrio molitor) genome: a resource for the emerging insects as food and feed industry.</title>
        <authorList>
            <person name="Eriksson T."/>
            <person name="Andere A."/>
            <person name="Kelstrup H."/>
            <person name="Emery V."/>
            <person name="Picard C."/>
        </authorList>
    </citation>
    <scope>NUCLEOTIDE SEQUENCE</scope>
    <source>
        <strain evidence="2">Stoneville</strain>
        <tissue evidence="2">Whole head</tissue>
    </source>
</reference>
<dbReference type="Proteomes" id="UP000719412">
    <property type="component" value="Unassembled WGS sequence"/>
</dbReference>
<organism evidence="2 3">
    <name type="scientific">Tenebrio molitor</name>
    <name type="common">Yellow mealworm beetle</name>
    <dbReference type="NCBI Taxonomy" id="7067"/>
    <lineage>
        <taxon>Eukaryota</taxon>
        <taxon>Metazoa</taxon>
        <taxon>Ecdysozoa</taxon>
        <taxon>Arthropoda</taxon>
        <taxon>Hexapoda</taxon>
        <taxon>Insecta</taxon>
        <taxon>Pterygota</taxon>
        <taxon>Neoptera</taxon>
        <taxon>Endopterygota</taxon>
        <taxon>Coleoptera</taxon>
        <taxon>Polyphaga</taxon>
        <taxon>Cucujiformia</taxon>
        <taxon>Tenebrionidae</taxon>
        <taxon>Tenebrio</taxon>
    </lineage>
</organism>
<protein>
    <submittedName>
        <fullName evidence="2">Uncharacterized protein</fullName>
    </submittedName>
</protein>
<accession>A0A8J6HLQ0</accession>
<sequence>MVYVPFDWVTVIANARPSKPFHVRYTTQKDYKNFDALEKSVGKPKDLKITEAMWIHFTADDPTRVYDPLPKILPSSPWGGPHPHDGGHPEQRGELDTGKFPATGVFEDEAVLLIGGRRSGPITFRLGNEIVQPQSELRYLRVSRVGPANDLFQTRFVSGRESGKDCGNAGEADLQLGRTLLCQTTSADNGQYLGRANQIGVQRRALIRVIVAYRTISAEAAQVIAGAPPVDLLAFLWKGRETGLTRAEARRRTEAEWQRRWANGEKAAWTLSKMRRQQTAGNEEDSSGWEANAKMVRHIMNAKEADDKRLEAGLSLEWTRSRGIATPGTKVADVADARTCGPCTQRQRREDSPQGIDFLPGPNNRIPAGPDDENSTPLAPKSDSVEGFLQFPFEISANAGALTEAGCRRTHRPTDPTWMSQLPAALADDRTGLQRRNQEIKKILRIACQTFPDLPWDRRLTKGPFNLRSRRNAATGQTPYSLTLGLPPSRSWRVGMGRCSRPRADQRATPAGPEPTTTVPGSSVTKLQPGDLVLVRHHTRRGLEPKWVGPVGIIAHAHGNCYWAERGAYAIREDPTTFDSLPDKQPPTMTRRKSPTKPGTKREPRNPPLWDDSYRTNLLLSSRSCTNIDADSSCVDEVGNPSSQCPEVIVFSWNRF</sequence>
<evidence type="ECO:0000313" key="3">
    <source>
        <dbReference type="Proteomes" id="UP000719412"/>
    </source>
</evidence>
<proteinExistence type="predicted"/>
<feature type="compositionally biased region" description="Polar residues" evidence="1">
    <location>
        <begin position="515"/>
        <end position="525"/>
    </location>
</feature>
<evidence type="ECO:0000256" key="1">
    <source>
        <dbReference type="SAM" id="MobiDB-lite"/>
    </source>
</evidence>
<keyword evidence="3" id="KW-1185">Reference proteome</keyword>
<feature type="region of interest" description="Disordered" evidence="1">
    <location>
        <begin position="575"/>
        <end position="613"/>
    </location>
</feature>
<name>A0A8J6HLQ0_TENMO</name>